<proteinExistence type="inferred from homology"/>
<dbReference type="InterPro" id="IPR013818">
    <property type="entry name" value="Lipase"/>
</dbReference>
<keyword evidence="5" id="KW-0732">Signal</keyword>
<organism evidence="7 9">
    <name type="scientific">Biomphalaria glabrata</name>
    <name type="common">Bloodfluke planorb</name>
    <name type="synonym">Freshwater snail</name>
    <dbReference type="NCBI Taxonomy" id="6526"/>
    <lineage>
        <taxon>Eukaryota</taxon>
        <taxon>Metazoa</taxon>
        <taxon>Spiralia</taxon>
        <taxon>Lophotrochozoa</taxon>
        <taxon>Mollusca</taxon>
        <taxon>Gastropoda</taxon>
        <taxon>Heterobranchia</taxon>
        <taxon>Euthyneura</taxon>
        <taxon>Panpulmonata</taxon>
        <taxon>Hygrophila</taxon>
        <taxon>Lymnaeoidea</taxon>
        <taxon>Planorbidae</taxon>
        <taxon>Biomphalaria</taxon>
    </lineage>
</organism>
<comment type="similarity">
    <text evidence="2 4">Belongs to the AB hydrolase superfamily. Lipase family.</text>
</comment>
<dbReference type="RefSeq" id="XP_055886234.1">
    <property type="nucleotide sequence ID" value="XM_056030259.1"/>
</dbReference>
<dbReference type="Pfam" id="PF00151">
    <property type="entry name" value="Lipase"/>
    <property type="match status" value="1"/>
</dbReference>
<evidence type="ECO:0000256" key="5">
    <source>
        <dbReference type="SAM" id="SignalP"/>
    </source>
</evidence>
<keyword evidence="3" id="KW-0964">Secreted</keyword>
<evidence type="ECO:0000313" key="8">
    <source>
        <dbReference type="RefSeq" id="XP_055886232.1"/>
    </source>
</evidence>
<dbReference type="CDD" id="cd00707">
    <property type="entry name" value="Pancreat_lipase_like"/>
    <property type="match status" value="1"/>
</dbReference>
<dbReference type="GO" id="GO:0016298">
    <property type="term" value="F:lipase activity"/>
    <property type="evidence" value="ECO:0007669"/>
    <property type="project" value="InterPro"/>
</dbReference>
<dbReference type="GO" id="GO:0016042">
    <property type="term" value="P:lipid catabolic process"/>
    <property type="evidence" value="ECO:0007669"/>
    <property type="project" value="TreeGrafter"/>
</dbReference>
<dbReference type="SUPFAM" id="SSF53474">
    <property type="entry name" value="alpha/beta-Hydrolases"/>
    <property type="match status" value="1"/>
</dbReference>
<name>A0A9W3AGB2_BIOGL</name>
<dbReference type="GeneID" id="106064371"/>
<evidence type="ECO:0000259" key="6">
    <source>
        <dbReference type="Pfam" id="PF00151"/>
    </source>
</evidence>
<dbReference type="Proteomes" id="UP001165740">
    <property type="component" value="Chromosome 5"/>
</dbReference>
<protein>
    <submittedName>
        <fullName evidence="8 9">Inactive pancreatic lipase-related protein 1-like</fullName>
    </submittedName>
</protein>
<evidence type="ECO:0000313" key="10">
    <source>
        <dbReference type="RefSeq" id="XP_055886234.1"/>
    </source>
</evidence>
<evidence type="ECO:0000313" key="7">
    <source>
        <dbReference type="Proteomes" id="UP001165740"/>
    </source>
</evidence>
<gene>
    <name evidence="8 9 10" type="primary">LOC106064371</name>
</gene>
<keyword evidence="7" id="KW-1185">Reference proteome</keyword>
<dbReference type="InterPro" id="IPR033906">
    <property type="entry name" value="Lipase_N"/>
</dbReference>
<dbReference type="PANTHER" id="PTHR11610">
    <property type="entry name" value="LIPASE"/>
    <property type="match status" value="1"/>
</dbReference>
<dbReference type="GO" id="GO:0005615">
    <property type="term" value="C:extracellular space"/>
    <property type="evidence" value="ECO:0007669"/>
    <property type="project" value="TreeGrafter"/>
</dbReference>
<dbReference type="InterPro" id="IPR029058">
    <property type="entry name" value="AB_hydrolase_fold"/>
</dbReference>
<dbReference type="AlphaFoldDB" id="A0A9W3AGB2"/>
<dbReference type="RefSeq" id="XP_055886233.1">
    <property type="nucleotide sequence ID" value="XM_056030258.1"/>
</dbReference>
<dbReference type="Gene3D" id="3.40.50.1820">
    <property type="entry name" value="alpha/beta hydrolase"/>
    <property type="match status" value="1"/>
</dbReference>
<reference evidence="8 9" key="1">
    <citation type="submission" date="2025-04" db="UniProtKB">
        <authorList>
            <consortium name="RefSeq"/>
        </authorList>
    </citation>
    <scope>IDENTIFICATION</scope>
</reference>
<feature type="chain" id="PRO_5044702805" evidence="5">
    <location>
        <begin position="23"/>
        <end position="361"/>
    </location>
</feature>
<accession>A0A9W3AGB2</accession>
<evidence type="ECO:0000256" key="2">
    <source>
        <dbReference type="ARBA" id="ARBA00010701"/>
    </source>
</evidence>
<dbReference type="InterPro" id="IPR000734">
    <property type="entry name" value="TAG_lipase"/>
</dbReference>
<feature type="domain" description="Lipase" evidence="6">
    <location>
        <begin position="56"/>
        <end position="337"/>
    </location>
</feature>
<evidence type="ECO:0000256" key="4">
    <source>
        <dbReference type="RuleBase" id="RU004262"/>
    </source>
</evidence>
<dbReference type="OrthoDB" id="199913at2759"/>
<evidence type="ECO:0000256" key="1">
    <source>
        <dbReference type="ARBA" id="ARBA00004613"/>
    </source>
</evidence>
<comment type="subcellular location">
    <subcellularLocation>
        <location evidence="1">Secreted</location>
    </subcellularLocation>
</comment>
<evidence type="ECO:0000256" key="3">
    <source>
        <dbReference type="ARBA" id="ARBA00022525"/>
    </source>
</evidence>
<dbReference type="PRINTS" id="PR00821">
    <property type="entry name" value="TAGLIPASE"/>
</dbReference>
<evidence type="ECO:0000313" key="9">
    <source>
        <dbReference type="RefSeq" id="XP_055886233.1"/>
    </source>
</evidence>
<dbReference type="RefSeq" id="XP_055886232.1">
    <property type="nucleotide sequence ID" value="XM_056030257.1"/>
</dbReference>
<feature type="signal peptide" evidence="5">
    <location>
        <begin position="1"/>
        <end position="22"/>
    </location>
</feature>
<sequence>MAQSFALVLLAVIALGSGCCYGWILSGWWTPCFNNPPIDLGCFPLSYPFNNSAGFYPQSPESMNIQFHVYSRRHNITVTLEDVQQNLLNNYNVSRNTVLIIHGYLERQDEIWIKDLIRELLIKNDVNIITVDWYQGANSFFYYQSVANARVVGAVLALFVQELISLGSQPSSFHLVGFSLGAHVAGFAGSRLGGIGRITGLDPAGPSFEDAPPEVRLDPSDALFVDVIHTDSTLGIGMGTLVPMGTVDFYVNGGEDQPSCANSVIGRVSAFFNTLGSGFDSMRTALGCSHMRATQLFMQSVNHVCGWPTYLCPDQDSLQQDQCTPCDTGQCHGMGYNLVYQSVLHSSVCYRTNTPELFPFC</sequence>
<dbReference type="OMA" id="CKMEREL"/>